<gene>
    <name evidence="2" type="ORF">BO70DRAFT_425413</name>
</gene>
<evidence type="ECO:0000256" key="1">
    <source>
        <dbReference type="SAM" id="MobiDB-lite"/>
    </source>
</evidence>
<sequence length="447" mass="51218">MVCLQAHLSYASWRLRVFHELFRPNPSTRVAFSRVRAFSTPAAERPLSPEASTPNASPTDSVQETAPIDNAAEPTPQNERHPPRRPSELLPHSPLITHPKPGHARLHKPKRRPVAGESDIHLNPWAQALASPVRTCKLTGTRMPSALMTKWGFVKRSEEDENMYLVPVGVMKDKLSPRTTPGPNDPSNRNENKYKNLGQLTIRIVDRLPLLRTITEKYWKNRSKKSRKTAPLAKLIPYRWKHPVGPVTVEEEGQTVWREDMPDFALRMMREEVVRALKWASDTSHRLDRKVWTAFPDVKYAGVAISSITYEMKPFERMGCSAVLVLDRNGVKPSSTHGVLPKIPTTVFISHKRKRVPVFDLTVMFSEAELRELRAHHPRFDNMVLVFRPDSKPTVNAMLLLWKLKGLIYQDPVVEPPRIRHHKPPSIWRTRHILELLTQAEQLSPEK</sequence>
<dbReference type="EMBL" id="MSFL01000001">
    <property type="protein sequence ID" value="PWY92744.1"/>
    <property type="molecule type" value="Genomic_DNA"/>
</dbReference>
<evidence type="ECO:0000313" key="3">
    <source>
        <dbReference type="Proteomes" id="UP000247233"/>
    </source>
</evidence>
<feature type="region of interest" description="Disordered" evidence="1">
    <location>
        <begin position="42"/>
        <end position="116"/>
    </location>
</feature>
<feature type="region of interest" description="Disordered" evidence="1">
    <location>
        <begin position="173"/>
        <end position="194"/>
    </location>
</feature>
<reference evidence="2 3" key="1">
    <citation type="submission" date="2016-12" db="EMBL/GenBank/DDBJ databases">
        <title>The genomes of Aspergillus section Nigri reveals drivers in fungal speciation.</title>
        <authorList>
            <consortium name="DOE Joint Genome Institute"/>
            <person name="Vesth T.C."/>
            <person name="Nybo J."/>
            <person name="Theobald S."/>
            <person name="Brandl J."/>
            <person name="Frisvad J.C."/>
            <person name="Nielsen K.F."/>
            <person name="Lyhne E.K."/>
            <person name="Kogle M.E."/>
            <person name="Kuo A."/>
            <person name="Riley R."/>
            <person name="Clum A."/>
            <person name="Nolan M."/>
            <person name="Lipzen A."/>
            <person name="Salamov A."/>
            <person name="Henrissat B."/>
            <person name="Wiebenga A."/>
            <person name="De Vries R.P."/>
            <person name="Grigoriev I.V."/>
            <person name="Mortensen U.H."/>
            <person name="Andersen M.R."/>
            <person name="Baker S.E."/>
        </authorList>
    </citation>
    <scope>NUCLEOTIDE SEQUENCE [LARGE SCALE GENOMIC DNA]</scope>
    <source>
        <strain evidence="2 3">CBS 117.55</strain>
    </source>
</reference>
<dbReference type="GeneID" id="37069921"/>
<dbReference type="AlphaFoldDB" id="A0A317X285"/>
<dbReference type="VEuPathDB" id="FungiDB:BO70DRAFT_425413"/>
<dbReference type="STRING" id="1448321.A0A317X285"/>
<organism evidence="2 3">
    <name type="scientific">Aspergillus heteromorphus CBS 117.55</name>
    <dbReference type="NCBI Taxonomy" id="1448321"/>
    <lineage>
        <taxon>Eukaryota</taxon>
        <taxon>Fungi</taxon>
        <taxon>Dikarya</taxon>
        <taxon>Ascomycota</taxon>
        <taxon>Pezizomycotina</taxon>
        <taxon>Eurotiomycetes</taxon>
        <taxon>Eurotiomycetidae</taxon>
        <taxon>Eurotiales</taxon>
        <taxon>Aspergillaceae</taxon>
        <taxon>Aspergillus</taxon>
        <taxon>Aspergillus subgen. Circumdati</taxon>
    </lineage>
</organism>
<name>A0A317X285_9EURO</name>
<accession>A0A317X285</accession>
<dbReference type="Proteomes" id="UP000247233">
    <property type="component" value="Unassembled WGS sequence"/>
</dbReference>
<keyword evidence="3" id="KW-1185">Reference proteome</keyword>
<dbReference type="OrthoDB" id="3363286at2759"/>
<comment type="caution">
    <text evidence="2">The sequence shown here is derived from an EMBL/GenBank/DDBJ whole genome shotgun (WGS) entry which is preliminary data.</text>
</comment>
<evidence type="ECO:0000313" key="2">
    <source>
        <dbReference type="EMBL" id="PWY92744.1"/>
    </source>
</evidence>
<feature type="compositionally biased region" description="Basic and acidic residues" evidence="1">
    <location>
        <begin position="78"/>
        <end position="87"/>
    </location>
</feature>
<feature type="compositionally biased region" description="Basic residues" evidence="1">
    <location>
        <begin position="100"/>
        <end position="113"/>
    </location>
</feature>
<feature type="compositionally biased region" description="Polar residues" evidence="1">
    <location>
        <begin position="177"/>
        <end position="187"/>
    </location>
</feature>
<dbReference type="RefSeq" id="XP_025404483.1">
    <property type="nucleotide sequence ID" value="XM_025547684.1"/>
</dbReference>
<protein>
    <submittedName>
        <fullName evidence="2">Uncharacterized protein</fullName>
    </submittedName>
</protein>
<proteinExistence type="predicted"/>
<feature type="compositionally biased region" description="Polar residues" evidence="1">
    <location>
        <begin position="50"/>
        <end position="64"/>
    </location>
</feature>